<proteinExistence type="predicted"/>
<keyword evidence="2" id="KW-1185">Reference proteome</keyword>
<dbReference type="Proteomes" id="UP000320811">
    <property type="component" value="Unassembled WGS sequence"/>
</dbReference>
<reference evidence="1 2" key="1">
    <citation type="submission" date="2019-06" db="EMBL/GenBank/DDBJ databases">
        <title>Sorghum-associated microbial communities from plants grown in Nebraska, USA.</title>
        <authorList>
            <person name="Schachtman D."/>
        </authorList>
    </citation>
    <scope>NUCLEOTIDE SEQUENCE [LARGE SCALE GENOMIC DNA]</scope>
    <source>
        <strain evidence="1 2">1209</strain>
    </source>
</reference>
<comment type="caution">
    <text evidence="1">The sequence shown here is derived from an EMBL/GenBank/DDBJ whole genome shotgun (WGS) entry which is preliminary data.</text>
</comment>
<evidence type="ECO:0000313" key="2">
    <source>
        <dbReference type="Proteomes" id="UP000320811"/>
    </source>
</evidence>
<dbReference type="OrthoDB" id="652200at2"/>
<dbReference type="EMBL" id="VIWO01000006">
    <property type="protein sequence ID" value="TWF38839.1"/>
    <property type="molecule type" value="Genomic_DNA"/>
</dbReference>
<dbReference type="GO" id="GO:0000428">
    <property type="term" value="C:DNA-directed RNA polymerase complex"/>
    <property type="evidence" value="ECO:0007669"/>
    <property type="project" value="UniProtKB-KW"/>
</dbReference>
<accession>A0A561PL49</accession>
<organism evidence="1 2">
    <name type="scientific">Chitinophaga polysaccharea</name>
    <dbReference type="NCBI Taxonomy" id="1293035"/>
    <lineage>
        <taxon>Bacteria</taxon>
        <taxon>Pseudomonadati</taxon>
        <taxon>Bacteroidota</taxon>
        <taxon>Chitinophagia</taxon>
        <taxon>Chitinophagales</taxon>
        <taxon>Chitinophagaceae</taxon>
        <taxon>Chitinophaga</taxon>
    </lineage>
</organism>
<keyword evidence="1" id="KW-0804">Transcription</keyword>
<gene>
    <name evidence="1" type="ORF">FHW36_10662</name>
</gene>
<evidence type="ECO:0000313" key="1">
    <source>
        <dbReference type="EMBL" id="TWF38839.1"/>
    </source>
</evidence>
<sequence>MNREQIINQLSRDNEYHNICRQIGRDDADDLYQELMLYILEIPEEKLTRLNESCLKCFFYRMAEKQYKSKTSAFHKKYRREAEIIREHANDIVAIGQDTGIDEDVINDVVAAVQGLYWYDRGIVELYAEKGNMRTVSAETGIPLISIHGTVQNARKAVRAKLKSHA</sequence>
<dbReference type="RefSeq" id="WP_145671274.1">
    <property type="nucleotide sequence ID" value="NZ_VIWO01000006.1"/>
</dbReference>
<dbReference type="AlphaFoldDB" id="A0A561PL49"/>
<name>A0A561PL49_9BACT</name>
<keyword evidence="1" id="KW-0240">DNA-directed RNA polymerase</keyword>
<protein>
    <submittedName>
        <fullName evidence="1">DNA-directed RNA polymerase specialized sigma24 family protein</fullName>
    </submittedName>
</protein>